<evidence type="ECO:0000256" key="2">
    <source>
        <dbReference type="PROSITE-ProRule" id="PRU00703"/>
    </source>
</evidence>
<evidence type="ECO:0000259" key="3">
    <source>
        <dbReference type="PROSITE" id="PS51371"/>
    </source>
</evidence>
<dbReference type="PANTHER" id="PTHR43080:SF26">
    <property type="entry name" value="REGULATORY PROTEIN"/>
    <property type="match status" value="1"/>
</dbReference>
<dbReference type="eggNOG" id="COG0517">
    <property type="taxonomic scope" value="Bacteria"/>
</dbReference>
<dbReference type="PANTHER" id="PTHR43080">
    <property type="entry name" value="CBS DOMAIN-CONTAINING PROTEIN CBSX3, MITOCHONDRIAL"/>
    <property type="match status" value="1"/>
</dbReference>
<dbReference type="Gene3D" id="3.10.580.10">
    <property type="entry name" value="CBS-domain"/>
    <property type="match status" value="1"/>
</dbReference>
<dbReference type="RefSeq" id="WP_012610674.1">
    <property type="nucleotide sequence ID" value="NC_011768.1"/>
</dbReference>
<sequence length="159" mass="18063">MKITAKDVMSKEFETISLDAPVMEAVERILKGKVRESGFRTISLMVTDSMGRLAGVISMLDILYHVRPPFFNYMADNAGMDMDDVSLYIDRFKGLSVKHVMTIQTSGAYPEENILPLIDQMVRKKVRRLPVLEDGILVGVVYITEVYRKICQEWLGAEL</sequence>
<reference evidence="4 5" key="1">
    <citation type="journal article" date="2012" name="Environ. Microbiol.">
        <title>The genome sequence of Desulfatibacillum alkenivorans AK-01: a blueprint for anaerobic alkane oxidation.</title>
        <authorList>
            <person name="Callaghan A.V."/>
            <person name="Morris B.E."/>
            <person name="Pereira I.A."/>
            <person name="McInerney M.J."/>
            <person name="Austin R.N."/>
            <person name="Groves J.T."/>
            <person name="Kukor J.J."/>
            <person name="Suflita J.M."/>
            <person name="Young L.Y."/>
            <person name="Zylstra G.J."/>
            <person name="Wawrik B."/>
        </authorList>
    </citation>
    <scope>NUCLEOTIDE SEQUENCE [LARGE SCALE GENOMIC DNA]</scope>
    <source>
        <strain evidence="4 5">AK-01</strain>
    </source>
</reference>
<evidence type="ECO:0000313" key="5">
    <source>
        <dbReference type="Proteomes" id="UP000000739"/>
    </source>
</evidence>
<gene>
    <name evidence="4" type="ordered locus">Dalk_1542</name>
</gene>
<evidence type="ECO:0000256" key="1">
    <source>
        <dbReference type="ARBA" id="ARBA00023122"/>
    </source>
</evidence>
<dbReference type="KEGG" id="dal:Dalk_1542"/>
<dbReference type="InterPro" id="IPR051257">
    <property type="entry name" value="Diverse_CBS-Domain"/>
</dbReference>
<proteinExistence type="predicted"/>
<dbReference type="Proteomes" id="UP000000739">
    <property type="component" value="Chromosome"/>
</dbReference>
<dbReference type="SMART" id="SM00116">
    <property type="entry name" value="CBS"/>
    <property type="match status" value="2"/>
</dbReference>
<dbReference type="HOGENOM" id="CLU_040681_9_0_7"/>
<dbReference type="PROSITE" id="PS51371">
    <property type="entry name" value="CBS"/>
    <property type="match status" value="1"/>
</dbReference>
<feature type="domain" description="CBS" evidence="3">
    <location>
        <begin position="9"/>
        <end position="74"/>
    </location>
</feature>
<keyword evidence="5" id="KW-1185">Reference proteome</keyword>
<keyword evidence="1 2" id="KW-0129">CBS domain</keyword>
<dbReference type="InterPro" id="IPR000644">
    <property type="entry name" value="CBS_dom"/>
</dbReference>
<dbReference type="EMBL" id="CP001322">
    <property type="protein sequence ID" value="ACL03240.1"/>
    <property type="molecule type" value="Genomic_DNA"/>
</dbReference>
<dbReference type="SUPFAM" id="SSF54631">
    <property type="entry name" value="CBS-domain pair"/>
    <property type="match status" value="1"/>
</dbReference>
<dbReference type="InterPro" id="IPR046342">
    <property type="entry name" value="CBS_dom_sf"/>
</dbReference>
<name>B8FAE4_DESAL</name>
<evidence type="ECO:0000313" key="4">
    <source>
        <dbReference type="EMBL" id="ACL03240.1"/>
    </source>
</evidence>
<accession>B8FAE4</accession>
<organism evidence="4 5">
    <name type="scientific">Desulfatibacillum aliphaticivorans</name>
    <dbReference type="NCBI Taxonomy" id="218208"/>
    <lineage>
        <taxon>Bacteria</taxon>
        <taxon>Pseudomonadati</taxon>
        <taxon>Thermodesulfobacteriota</taxon>
        <taxon>Desulfobacteria</taxon>
        <taxon>Desulfobacterales</taxon>
        <taxon>Desulfatibacillaceae</taxon>
        <taxon>Desulfatibacillum</taxon>
    </lineage>
</organism>
<protein>
    <submittedName>
        <fullName evidence="4">CBS domain containing membrane protein</fullName>
    </submittedName>
</protein>
<dbReference type="Pfam" id="PF00571">
    <property type="entry name" value="CBS"/>
    <property type="match status" value="2"/>
</dbReference>
<dbReference type="AlphaFoldDB" id="B8FAE4"/>